<keyword evidence="2" id="KW-0413">Isomerase</keyword>
<dbReference type="Gene3D" id="3.90.226.10">
    <property type="entry name" value="2-enoyl-CoA Hydratase, Chain A, domain 1"/>
    <property type="match status" value="1"/>
</dbReference>
<dbReference type="Proteomes" id="UP000014071">
    <property type="component" value="Unassembled WGS sequence"/>
</dbReference>
<dbReference type="PROSITE" id="PS00166">
    <property type="entry name" value="ENOYL_COA_HYDRATASE"/>
    <property type="match status" value="1"/>
</dbReference>
<sequence>MSSSNLVMPKVGSHLILTTPARHVLQMTLNRPKQLNSMTDAMEDDICRVFDWFESEPSLWVIILAGKGRAFCAGQDLKDWLSKNQTSDTIPHATGQPMQSDAEVAKSIQRLKRGGFGGMSARRSAKPIIAAVDGICMGGGTETILNCDMVVASTRSVIGLPEVARGVVAAMGGIPRLTQLCGHQRASELLLLGKPISAKEAHDRYNMVNHLVDVAKSTSEELGQAAVDQAAIDIAVQLTHNSPDSVLVTKSALVMARDSTSGDIDASARDNMLSDRSRLLYVGKNINEGLEAFKGVSLCRCVGRVICQVTPRFSITGALLLTPRKSVHFTHCPCHRNATRSGTTHFPWRHLPANHDRSSEAIRRYPQCDLF</sequence>
<dbReference type="AlphaFoldDB" id="R9NWU3"/>
<dbReference type="GeneID" id="24105964"/>
<dbReference type="PANTHER" id="PTHR11941">
    <property type="entry name" value="ENOYL-COA HYDRATASE-RELATED"/>
    <property type="match status" value="1"/>
</dbReference>
<dbReference type="InterPro" id="IPR045004">
    <property type="entry name" value="ECH_dom"/>
</dbReference>
<dbReference type="InterPro" id="IPR018376">
    <property type="entry name" value="Enoyl-CoA_hyd/isom_CS"/>
</dbReference>
<dbReference type="STRING" id="1305764.R9NWU3"/>
<dbReference type="GO" id="GO:0006635">
    <property type="term" value="P:fatty acid beta-oxidation"/>
    <property type="evidence" value="ECO:0007669"/>
    <property type="project" value="TreeGrafter"/>
</dbReference>
<dbReference type="GO" id="GO:0005739">
    <property type="term" value="C:mitochondrion"/>
    <property type="evidence" value="ECO:0007669"/>
    <property type="project" value="TreeGrafter"/>
</dbReference>
<protein>
    <submittedName>
        <fullName evidence="2">Enoyl-CoA hydratase/isomerase</fullName>
    </submittedName>
</protein>
<dbReference type="eggNOG" id="KOG1680">
    <property type="taxonomic scope" value="Eukaryota"/>
</dbReference>
<dbReference type="PANTHER" id="PTHR11941:SF158">
    <property type="entry name" value="ENOYL-COA HYDRATASE (AFU_ORTHOLOGUE AFUA_2G10650)"/>
    <property type="match status" value="1"/>
</dbReference>
<dbReference type="InterPro" id="IPR029045">
    <property type="entry name" value="ClpP/crotonase-like_dom_sf"/>
</dbReference>
<feature type="domain" description="Enoyl-CoA hydratase/isomerase" evidence="1">
    <location>
        <begin position="26"/>
        <end position="225"/>
    </location>
</feature>
<evidence type="ECO:0000313" key="3">
    <source>
        <dbReference type="Proteomes" id="UP000014071"/>
    </source>
</evidence>
<evidence type="ECO:0000259" key="1">
    <source>
        <dbReference type="Pfam" id="PF16113"/>
    </source>
</evidence>
<reference evidence="3" key="1">
    <citation type="journal article" date="2013" name="Genome Announc.">
        <title>Draft genome sequence of the basidiomycetous yeast-like fungus Pseudozyma hubeiensis SY62, which produces an abundant amount of the biosurfactant mannosylerythritol lipids.</title>
        <authorList>
            <person name="Konishi M."/>
            <person name="Hatada Y."/>
            <person name="Horiuchi J."/>
        </authorList>
    </citation>
    <scope>NUCLEOTIDE SEQUENCE [LARGE SCALE GENOMIC DNA]</scope>
    <source>
        <strain evidence="3">SY62</strain>
    </source>
</reference>
<name>R9NWU3_PSEHS</name>
<dbReference type="SUPFAM" id="SSF52096">
    <property type="entry name" value="ClpP/crotonase"/>
    <property type="match status" value="1"/>
</dbReference>
<gene>
    <name evidence="2" type="ORF">PHSY_000659</name>
</gene>
<accession>R9NWU3</accession>
<organism evidence="2 3">
    <name type="scientific">Pseudozyma hubeiensis (strain SY62)</name>
    <name type="common">Yeast</name>
    <dbReference type="NCBI Taxonomy" id="1305764"/>
    <lineage>
        <taxon>Eukaryota</taxon>
        <taxon>Fungi</taxon>
        <taxon>Dikarya</taxon>
        <taxon>Basidiomycota</taxon>
        <taxon>Ustilaginomycotina</taxon>
        <taxon>Ustilaginomycetes</taxon>
        <taxon>Ustilaginales</taxon>
        <taxon>Ustilaginaceae</taxon>
        <taxon>Pseudozyma</taxon>
    </lineage>
</organism>
<dbReference type="OrthoDB" id="2139957at2759"/>
<dbReference type="FunFam" id="3.90.226.10:FF:000104">
    <property type="entry name" value="Related to enoyl-CoA hydratase"/>
    <property type="match status" value="1"/>
</dbReference>
<dbReference type="RefSeq" id="XP_012186685.1">
    <property type="nucleotide sequence ID" value="XM_012331295.1"/>
</dbReference>
<proteinExistence type="predicted"/>
<keyword evidence="3" id="KW-1185">Reference proteome</keyword>
<dbReference type="Pfam" id="PF16113">
    <property type="entry name" value="ECH_2"/>
    <property type="match status" value="1"/>
</dbReference>
<evidence type="ECO:0000313" key="2">
    <source>
        <dbReference type="EMBL" id="GAC93098.1"/>
    </source>
</evidence>
<dbReference type="CDD" id="cd06558">
    <property type="entry name" value="crotonase-like"/>
    <property type="match status" value="1"/>
</dbReference>
<dbReference type="GO" id="GO:0016853">
    <property type="term" value="F:isomerase activity"/>
    <property type="evidence" value="ECO:0007669"/>
    <property type="project" value="UniProtKB-KW"/>
</dbReference>
<dbReference type="EMBL" id="DF238772">
    <property type="protein sequence ID" value="GAC93098.1"/>
    <property type="molecule type" value="Genomic_DNA"/>
</dbReference>
<dbReference type="HOGENOM" id="CLU_009834_7_6_1"/>